<name>A0A2B7Z3G4_POLH7</name>
<gene>
    <name evidence="1" type="ORF">AJ80_00204</name>
</gene>
<evidence type="ECO:0000313" key="1">
    <source>
        <dbReference type="EMBL" id="PGH27950.1"/>
    </source>
</evidence>
<dbReference type="AlphaFoldDB" id="A0A2B7Z3G4"/>
<dbReference type="Proteomes" id="UP000224634">
    <property type="component" value="Unassembled WGS sequence"/>
</dbReference>
<comment type="caution">
    <text evidence="1">The sequence shown here is derived from an EMBL/GenBank/DDBJ whole genome shotgun (WGS) entry which is preliminary data.</text>
</comment>
<evidence type="ECO:0000313" key="2">
    <source>
        <dbReference type="Proteomes" id="UP000224634"/>
    </source>
</evidence>
<proteinExistence type="predicted"/>
<sequence length="243" mass="27330">MAATHSGSPWQSSRLLIGLPEGTSQMRYVNMEHLEKEVSCQIGECGQNHELSLFLVVADVPSTISQQLNDSIKLAKKHTSLDLLSKILVLEVMLSDEHTVVTAAMEDLLESKVRDMGLSLLRTGPATVEHRNYKQQPDSSWKPVPQGSSESLQKLTIDAQGWLEAEGSETEIVLTVKIDRTTPKIHIQKWEKMPPRRRTRSYLPTATQQVDIEHSNGNTIVSGLMDLSFEKTQYFGKRHRVFP</sequence>
<organism evidence="1 2">
    <name type="scientific">Polytolypa hystricis (strain UAMH7299)</name>
    <dbReference type="NCBI Taxonomy" id="1447883"/>
    <lineage>
        <taxon>Eukaryota</taxon>
        <taxon>Fungi</taxon>
        <taxon>Dikarya</taxon>
        <taxon>Ascomycota</taxon>
        <taxon>Pezizomycotina</taxon>
        <taxon>Eurotiomycetes</taxon>
        <taxon>Eurotiomycetidae</taxon>
        <taxon>Onygenales</taxon>
        <taxon>Onygenales incertae sedis</taxon>
        <taxon>Polytolypa</taxon>
    </lineage>
</organism>
<keyword evidence="2" id="KW-1185">Reference proteome</keyword>
<protein>
    <submittedName>
        <fullName evidence="1">Uncharacterized protein</fullName>
    </submittedName>
</protein>
<reference evidence="1 2" key="1">
    <citation type="submission" date="2017-10" db="EMBL/GenBank/DDBJ databases">
        <title>Comparative genomics in systemic dimorphic fungi from Ajellomycetaceae.</title>
        <authorList>
            <person name="Munoz J.F."/>
            <person name="Mcewen J.G."/>
            <person name="Clay O.K."/>
            <person name="Cuomo C.A."/>
        </authorList>
    </citation>
    <scope>NUCLEOTIDE SEQUENCE [LARGE SCALE GENOMIC DNA]</scope>
    <source>
        <strain evidence="1 2">UAMH7299</strain>
    </source>
</reference>
<dbReference type="OrthoDB" id="76567at2759"/>
<accession>A0A2B7Z3G4</accession>
<dbReference type="EMBL" id="PDNA01000002">
    <property type="protein sequence ID" value="PGH27950.1"/>
    <property type="molecule type" value="Genomic_DNA"/>
</dbReference>